<feature type="region of interest" description="Disordered" evidence="1">
    <location>
        <begin position="342"/>
        <end position="374"/>
    </location>
</feature>
<dbReference type="InterPro" id="IPR053030">
    <property type="entry name" value="Ribosomal_biogenesis_FAF1-like"/>
</dbReference>
<feature type="compositionally biased region" description="Low complexity" evidence="1">
    <location>
        <begin position="49"/>
        <end position="67"/>
    </location>
</feature>
<accession>A0AAN6GMC8</accession>
<sequence length="374" mass="39100">MAKASSSKLSAKPSRKRATRDDSDSDADDSLPQDYGNLLLSSMGFDPASLPSTSQPTPSQPQLESSTAAEVRKQQQGKRKTKPLSEPPAASTSPTRPSPLAPRPIPETVVFNGSGTSSGRNDDGDDTEATNTFVDSKAARKAFMSSRISQITADPSSSSAAKGKGKARNGEDAEQEKEHQANDRLLSHLLSTTLFAPASQNQQKSNGKPALDPSKGTLSTILELTSTSDQRKGLAIGRGWGEAQARIKEVGKMPARMQAGMKRAAKERVDKEQARATELGLVHRSLNKGSKRTNLGGTGAVSTVDMALSGRGASSTGQKRVRGLGMGVGKFGGGKLVISARDVEKINGPSRSGGGPGGSRGRGGGPAKKKQRRN</sequence>
<dbReference type="EMBL" id="JAPDMZ010000168">
    <property type="protein sequence ID" value="KAK0547199.1"/>
    <property type="molecule type" value="Genomic_DNA"/>
</dbReference>
<feature type="compositionally biased region" description="Low complexity" evidence="1">
    <location>
        <begin position="1"/>
        <end position="12"/>
    </location>
</feature>
<feature type="compositionally biased region" description="Polar residues" evidence="1">
    <location>
        <begin position="146"/>
        <end position="155"/>
    </location>
</feature>
<feature type="region of interest" description="Disordered" evidence="1">
    <location>
        <begin position="1"/>
        <end position="216"/>
    </location>
</feature>
<reference evidence="2" key="1">
    <citation type="journal article" date="2023" name="PhytoFront">
        <title>Draft Genome Resources of Seven Strains of Tilletia horrida, Causal Agent of Kernel Smut of Rice.</title>
        <authorList>
            <person name="Khanal S."/>
            <person name="Antony Babu S."/>
            <person name="Zhou X.G."/>
        </authorList>
    </citation>
    <scope>NUCLEOTIDE SEQUENCE</scope>
    <source>
        <strain evidence="2">TX6</strain>
    </source>
</reference>
<evidence type="ECO:0000256" key="1">
    <source>
        <dbReference type="SAM" id="MobiDB-lite"/>
    </source>
</evidence>
<feature type="compositionally biased region" description="Polar residues" evidence="1">
    <location>
        <begin position="189"/>
        <end position="206"/>
    </location>
</feature>
<gene>
    <name evidence="2" type="ORF">OC846_004954</name>
</gene>
<proteinExistence type="predicted"/>
<dbReference type="GO" id="GO:0005730">
    <property type="term" value="C:nucleolus"/>
    <property type="evidence" value="ECO:0007669"/>
    <property type="project" value="TreeGrafter"/>
</dbReference>
<evidence type="ECO:0000313" key="3">
    <source>
        <dbReference type="Proteomes" id="UP001176517"/>
    </source>
</evidence>
<organism evidence="2 3">
    <name type="scientific">Tilletia horrida</name>
    <dbReference type="NCBI Taxonomy" id="155126"/>
    <lineage>
        <taxon>Eukaryota</taxon>
        <taxon>Fungi</taxon>
        <taxon>Dikarya</taxon>
        <taxon>Basidiomycota</taxon>
        <taxon>Ustilaginomycotina</taxon>
        <taxon>Exobasidiomycetes</taxon>
        <taxon>Tilletiales</taxon>
        <taxon>Tilletiaceae</taxon>
        <taxon>Tilletia</taxon>
    </lineage>
</organism>
<dbReference type="PANTHER" id="PTHR28096:SF1">
    <property type="entry name" value="PROTEIN FAF1"/>
    <property type="match status" value="1"/>
</dbReference>
<protein>
    <submittedName>
        <fullName evidence="2">Uncharacterized protein</fullName>
    </submittedName>
</protein>
<feature type="compositionally biased region" description="Basic and acidic residues" evidence="1">
    <location>
        <begin position="168"/>
        <end position="186"/>
    </location>
</feature>
<dbReference type="PANTHER" id="PTHR28096">
    <property type="entry name" value="PROTEIN FAF1"/>
    <property type="match status" value="1"/>
</dbReference>
<dbReference type="AlphaFoldDB" id="A0AAN6GMC8"/>
<feature type="compositionally biased region" description="Gly residues" evidence="1">
    <location>
        <begin position="351"/>
        <end position="366"/>
    </location>
</feature>
<name>A0AAN6GMC8_9BASI</name>
<keyword evidence="3" id="KW-1185">Reference proteome</keyword>
<evidence type="ECO:0000313" key="2">
    <source>
        <dbReference type="EMBL" id="KAK0547199.1"/>
    </source>
</evidence>
<comment type="caution">
    <text evidence="2">The sequence shown here is derived from an EMBL/GenBank/DDBJ whole genome shotgun (WGS) entry which is preliminary data.</text>
</comment>
<feature type="compositionally biased region" description="Pro residues" evidence="1">
    <location>
        <begin position="96"/>
        <end position="105"/>
    </location>
</feature>
<dbReference type="GO" id="GO:0000462">
    <property type="term" value="P:maturation of SSU-rRNA from tricistronic rRNA transcript (SSU-rRNA, 5.8S rRNA, LSU-rRNA)"/>
    <property type="evidence" value="ECO:0007669"/>
    <property type="project" value="TreeGrafter"/>
</dbReference>
<dbReference type="Proteomes" id="UP001176517">
    <property type="component" value="Unassembled WGS sequence"/>
</dbReference>